<accession>A0A392UMY1</accession>
<dbReference type="AlphaFoldDB" id="A0A392UMY1"/>
<reference evidence="1 2" key="1">
    <citation type="journal article" date="2018" name="Front. Plant Sci.">
        <title>Red Clover (Trifolium pratense) and Zigzag Clover (T. medium) - A Picture of Genomic Similarities and Differences.</title>
        <authorList>
            <person name="Dluhosova J."/>
            <person name="Istvanek J."/>
            <person name="Nedelnik J."/>
            <person name="Repkova J."/>
        </authorList>
    </citation>
    <scope>NUCLEOTIDE SEQUENCE [LARGE SCALE GENOMIC DNA]</scope>
    <source>
        <strain evidence="2">cv. 10/8</strain>
        <tissue evidence="1">Leaf</tissue>
    </source>
</reference>
<proteinExistence type="predicted"/>
<dbReference type="Proteomes" id="UP000265520">
    <property type="component" value="Unassembled WGS sequence"/>
</dbReference>
<keyword evidence="2" id="KW-1185">Reference proteome</keyword>
<evidence type="ECO:0000313" key="2">
    <source>
        <dbReference type="Proteomes" id="UP000265520"/>
    </source>
</evidence>
<comment type="caution">
    <text evidence="1">The sequence shown here is derived from an EMBL/GenBank/DDBJ whole genome shotgun (WGS) entry which is preliminary data.</text>
</comment>
<protein>
    <submittedName>
        <fullName evidence="1">Uncharacterized protein</fullName>
    </submittedName>
</protein>
<evidence type="ECO:0000313" key="1">
    <source>
        <dbReference type="EMBL" id="MCI74999.1"/>
    </source>
</evidence>
<feature type="non-terminal residue" evidence="1">
    <location>
        <position position="35"/>
    </location>
</feature>
<dbReference type="EMBL" id="LXQA010873132">
    <property type="protein sequence ID" value="MCI74999.1"/>
    <property type="molecule type" value="Genomic_DNA"/>
</dbReference>
<name>A0A392UMY1_9FABA</name>
<sequence length="35" mass="4109">MLPDVLALVKVRDDHLRMGFLLERQQLAVDELLNF</sequence>
<organism evidence="1 2">
    <name type="scientific">Trifolium medium</name>
    <dbReference type="NCBI Taxonomy" id="97028"/>
    <lineage>
        <taxon>Eukaryota</taxon>
        <taxon>Viridiplantae</taxon>
        <taxon>Streptophyta</taxon>
        <taxon>Embryophyta</taxon>
        <taxon>Tracheophyta</taxon>
        <taxon>Spermatophyta</taxon>
        <taxon>Magnoliopsida</taxon>
        <taxon>eudicotyledons</taxon>
        <taxon>Gunneridae</taxon>
        <taxon>Pentapetalae</taxon>
        <taxon>rosids</taxon>
        <taxon>fabids</taxon>
        <taxon>Fabales</taxon>
        <taxon>Fabaceae</taxon>
        <taxon>Papilionoideae</taxon>
        <taxon>50 kb inversion clade</taxon>
        <taxon>NPAAA clade</taxon>
        <taxon>Hologalegina</taxon>
        <taxon>IRL clade</taxon>
        <taxon>Trifolieae</taxon>
        <taxon>Trifolium</taxon>
    </lineage>
</organism>